<dbReference type="Proteomes" id="UP000183015">
    <property type="component" value="Unassembled WGS sequence"/>
</dbReference>
<evidence type="ECO:0000313" key="2">
    <source>
        <dbReference type="EMBL" id="SEK74041.1"/>
    </source>
</evidence>
<sequence length="411" mass="44498">MYRRTRRFPVALRRRGLLAVVAASALLAPLAAVSSSADAEVVARGNPGGNRAVPTEHNVPFSTRWSADIHGTITSVGNSIVTCDPTKPKREADAPDCLTARQQVPPTVGTRAGRNNDYWMQYINIDGPGHKGPLGDPVYSSSSAEFKLPHNSEVKFARLYWGGTYGIVIPHLHVNVQKTIDQVDEVYFRTPKTHGYVNVKRDTAIGFDATDPDHSYGTSADVTDLVKAGGDGTYEVADVDTALAVDSWGGWSLVVGYENCDKPLRHLQVWDGYQHQAIRSGKTVSVALSGLHTPDSGTVGLRLGQITYDGDRGWGDRVNVIPDKGSPFALGDALSPTDDVQNSVLANNDPNDSNYRWHRNPDYANTLGYDNHRFLLDGMLANGTSRLTIDYPSTGEGTNIGAVYAVVDLAH</sequence>
<keyword evidence="1" id="KW-0732">Signal</keyword>
<accession>A0A1H7JHF2</accession>
<feature type="signal peptide" evidence="1">
    <location>
        <begin position="1"/>
        <end position="39"/>
    </location>
</feature>
<dbReference type="eggNOG" id="COG1361">
    <property type="taxonomic scope" value="Bacteria"/>
</dbReference>
<organism evidence="2 3">
    <name type="scientific">Streptacidiphilus jiangxiensis</name>
    <dbReference type="NCBI Taxonomy" id="235985"/>
    <lineage>
        <taxon>Bacteria</taxon>
        <taxon>Bacillati</taxon>
        <taxon>Actinomycetota</taxon>
        <taxon>Actinomycetes</taxon>
        <taxon>Kitasatosporales</taxon>
        <taxon>Streptomycetaceae</taxon>
        <taxon>Streptacidiphilus</taxon>
    </lineage>
</organism>
<evidence type="ECO:0000256" key="1">
    <source>
        <dbReference type="SAM" id="SignalP"/>
    </source>
</evidence>
<dbReference type="AlphaFoldDB" id="A0A1H7JHF2"/>
<dbReference type="InterPro" id="IPR006311">
    <property type="entry name" value="TAT_signal"/>
</dbReference>
<keyword evidence="3" id="KW-1185">Reference proteome</keyword>
<proteinExistence type="predicted"/>
<evidence type="ECO:0000313" key="3">
    <source>
        <dbReference type="Proteomes" id="UP000183015"/>
    </source>
</evidence>
<feature type="chain" id="PRO_5038434081" evidence="1">
    <location>
        <begin position="40"/>
        <end position="411"/>
    </location>
</feature>
<dbReference type="RefSeq" id="WP_143094216.1">
    <property type="nucleotide sequence ID" value="NZ_BBPN01000034.1"/>
</dbReference>
<dbReference type="PROSITE" id="PS51318">
    <property type="entry name" value="TAT"/>
    <property type="match status" value="1"/>
</dbReference>
<gene>
    <name evidence="2" type="ORF">SAMN05414137_103297</name>
</gene>
<name>A0A1H7JHF2_STRJI</name>
<dbReference type="STRING" id="235985.SAMN05414137_103297"/>
<dbReference type="EMBL" id="FOAZ01000003">
    <property type="protein sequence ID" value="SEK74041.1"/>
    <property type="molecule type" value="Genomic_DNA"/>
</dbReference>
<protein>
    <submittedName>
        <fullName evidence="2">Uncharacterized protein</fullName>
    </submittedName>
</protein>
<dbReference type="OrthoDB" id="3847058at2"/>
<reference evidence="3" key="1">
    <citation type="submission" date="2016-10" db="EMBL/GenBank/DDBJ databases">
        <authorList>
            <person name="Varghese N."/>
        </authorList>
    </citation>
    <scope>NUCLEOTIDE SEQUENCE [LARGE SCALE GENOMIC DNA]</scope>
    <source>
        <strain evidence="3">DSM 45096 / BCRC 16803 / CGMCC 4.1857 / CIP 109030 / JCM 12277 / KCTC 19219 / NBRC 100920 / 33214</strain>
    </source>
</reference>